<dbReference type="InterPro" id="IPR051470">
    <property type="entry name" value="Thiol:disulfide_interchange"/>
</dbReference>
<accession>A0ABM8ZK54</accession>
<evidence type="ECO:0000259" key="9">
    <source>
        <dbReference type="Pfam" id="PF13098"/>
    </source>
</evidence>
<feature type="chain" id="PRO_5045002800" description="Thiol:disulfide interchange protein" evidence="7">
    <location>
        <begin position="22"/>
        <end position="262"/>
    </location>
</feature>
<proteinExistence type="inferred from homology"/>
<dbReference type="InterPro" id="IPR036249">
    <property type="entry name" value="Thioredoxin-like_sf"/>
</dbReference>
<dbReference type="Gene3D" id="3.40.30.10">
    <property type="entry name" value="Glutaredoxin"/>
    <property type="match status" value="1"/>
</dbReference>
<evidence type="ECO:0000313" key="10">
    <source>
        <dbReference type="EMBL" id="CAH0526807.1"/>
    </source>
</evidence>
<dbReference type="PROSITE" id="PS51257">
    <property type="entry name" value="PROKAR_LIPOPROTEIN"/>
    <property type="match status" value="1"/>
</dbReference>
<keyword evidence="3 7" id="KW-0732">Signal</keyword>
<evidence type="ECO:0000256" key="4">
    <source>
        <dbReference type="ARBA" id="ARBA00022764"/>
    </source>
</evidence>
<sequence length="262" mass="28694">MSVLRKLTLLTLPLFAVACGAEEPSTPKTTESAQVETAVVAQDDAALKARFAKIGIDVLEVVPTDIEGLHEVRTNSGVLYSSATGDYFIAGTMYSLNENGQYVDLLAARQAPINAEKIAQLRDSMIEYKADNEKYAVTVFTDITCGYCVKLHKEMKQYNDLGITVRYLAYPRQGPSGPVAEQMAKIWCSTNPNEAMHDAKENRIEATFDGDLTQCRHTIAQHFALGRDLGISGTPAIFLPNGELVSGYLPAKDLLSRLEQTQ</sequence>
<keyword evidence="4 7" id="KW-0574">Periplasm</keyword>
<comment type="function">
    <text evidence="7">Required for disulfide bond formation in some periplasmic proteins. Acts by transferring its disulfide bond to other proteins and is reduced in the process.</text>
</comment>
<dbReference type="SUPFAM" id="SSF54423">
    <property type="entry name" value="DsbC/DsbG N-terminal domain-like"/>
    <property type="match status" value="1"/>
</dbReference>
<gene>
    <name evidence="10" type="primary">dsbC</name>
    <name evidence="10" type="ORF">VHP8226_02183</name>
</gene>
<keyword evidence="5" id="KW-1015">Disulfide bond</keyword>
<dbReference type="InterPro" id="IPR018950">
    <property type="entry name" value="DiS-bond_isomerase_DsbC/G_N"/>
</dbReference>
<keyword evidence="6 7" id="KW-0676">Redox-active center</keyword>
<dbReference type="EMBL" id="CAKLCM010000002">
    <property type="protein sequence ID" value="CAH0526807.1"/>
    <property type="molecule type" value="Genomic_DNA"/>
</dbReference>
<evidence type="ECO:0000256" key="6">
    <source>
        <dbReference type="ARBA" id="ARBA00023284"/>
    </source>
</evidence>
<comment type="caution">
    <text evidence="10">The sequence shown here is derived from an EMBL/GenBank/DDBJ whole genome shotgun (WGS) entry which is preliminary data.</text>
</comment>
<dbReference type="SUPFAM" id="SSF52833">
    <property type="entry name" value="Thioredoxin-like"/>
    <property type="match status" value="1"/>
</dbReference>
<evidence type="ECO:0000256" key="2">
    <source>
        <dbReference type="ARBA" id="ARBA00009813"/>
    </source>
</evidence>
<evidence type="ECO:0000256" key="3">
    <source>
        <dbReference type="ARBA" id="ARBA00022729"/>
    </source>
</evidence>
<dbReference type="CDD" id="cd03020">
    <property type="entry name" value="DsbA_DsbC_DsbG"/>
    <property type="match status" value="1"/>
</dbReference>
<dbReference type="InterPro" id="IPR017937">
    <property type="entry name" value="Thioredoxin_CS"/>
</dbReference>
<dbReference type="InterPro" id="IPR012336">
    <property type="entry name" value="Thioredoxin-like_fold"/>
</dbReference>
<organism evidence="10 11">
    <name type="scientific">Vibrio hippocampi</name>
    <dbReference type="NCBI Taxonomy" id="654686"/>
    <lineage>
        <taxon>Bacteria</taxon>
        <taxon>Pseudomonadati</taxon>
        <taxon>Pseudomonadota</taxon>
        <taxon>Gammaproteobacteria</taxon>
        <taxon>Vibrionales</taxon>
        <taxon>Vibrionaceae</taxon>
        <taxon>Vibrio</taxon>
    </lineage>
</organism>
<evidence type="ECO:0000256" key="1">
    <source>
        <dbReference type="ARBA" id="ARBA00004418"/>
    </source>
</evidence>
<feature type="domain" description="Thioredoxin-like fold" evidence="9">
    <location>
        <begin position="130"/>
        <end position="257"/>
    </location>
</feature>
<comment type="subcellular location">
    <subcellularLocation>
        <location evidence="1 7">Periplasm</location>
    </subcellularLocation>
</comment>
<evidence type="ECO:0000256" key="5">
    <source>
        <dbReference type="ARBA" id="ARBA00023157"/>
    </source>
</evidence>
<feature type="domain" description="Disulphide bond isomerase DsbC/G N-terminal" evidence="8">
    <location>
        <begin position="40"/>
        <end position="99"/>
    </location>
</feature>
<dbReference type="Pfam" id="PF10411">
    <property type="entry name" value="DsbC_N"/>
    <property type="match status" value="1"/>
</dbReference>
<dbReference type="Proteomes" id="UP000838160">
    <property type="component" value="Unassembled WGS sequence"/>
</dbReference>
<evidence type="ECO:0000313" key="11">
    <source>
        <dbReference type="Proteomes" id="UP000838160"/>
    </source>
</evidence>
<dbReference type="PANTHER" id="PTHR35272">
    <property type="entry name" value="THIOL:DISULFIDE INTERCHANGE PROTEIN DSBC-RELATED"/>
    <property type="match status" value="1"/>
</dbReference>
<dbReference type="NCBIfam" id="NF008129">
    <property type="entry name" value="PRK10877.1"/>
    <property type="match status" value="1"/>
</dbReference>
<dbReference type="InterPro" id="IPR009094">
    <property type="entry name" value="DiS-bond_isomerase_DsbC/G_N_sf"/>
</dbReference>
<dbReference type="PANTHER" id="PTHR35272:SF3">
    <property type="entry name" value="THIOL:DISULFIDE INTERCHANGE PROTEIN DSBC"/>
    <property type="match status" value="1"/>
</dbReference>
<dbReference type="Gene3D" id="3.10.450.70">
    <property type="entry name" value="Disulphide bond isomerase, DsbC/G, N-terminal"/>
    <property type="match status" value="1"/>
</dbReference>
<dbReference type="InterPro" id="IPR033954">
    <property type="entry name" value="DiS-bond_Isoase_DsbC/G"/>
</dbReference>
<keyword evidence="11" id="KW-1185">Reference proteome</keyword>
<feature type="signal peptide" evidence="7">
    <location>
        <begin position="1"/>
        <end position="21"/>
    </location>
</feature>
<dbReference type="PROSITE" id="PS00194">
    <property type="entry name" value="THIOREDOXIN_1"/>
    <property type="match status" value="1"/>
</dbReference>
<reference evidence="10" key="1">
    <citation type="submission" date="2021-12" db="EMBL/GenBank/DDBJ databases">
        <authorList>
            <person name="Rodrigo-Torres L."/>
            <person name="Arahal R. D."/>
            <person name="Lucena T."/>
        </authorList>
    </citation>
    <scope>NUCLEOTIDE SEQUENCE</scope>
    <source>
        <strain evidence="10">CECT 8226</strain>
    </source>
</reference>
<evidence type="ECO:0000259" key="8">
    <source>
        <dbReference type="Pfam" id="PF10411"/>
    </source>
</evidence>
<evidence type="ECO:0000256" key="7">
    <source>
        <dbReference type="RuleBase" id="RU364038"/>
    </source>
</evidence>
<protein>
    <recommendedName>
        <fullName evidence="7">Thiol:disulfide interchange protein</fullName>
    </recommendedName>
</protein>
<dbReference type="RefSeq" id="WP_237485050.1">
    <property type="nucleotide sequence ID" value="NZ_CAKLCM010000002.1"/>
</dbReference>
<comment type="similarity">
    <text evidence="2 7">Belongs to the thioredoxin family. DsbC subfamily.</text>
</comment>
<dbReference type="Pfam" id="PF13098">
    <property type="entry name" value="Thioredoxin_2"/>
    <property type="match status" value="1"/>
</dbReference>
<name>A0ABM8ZK54_9VIBR</name>